<protein>
    <submittedName>
        <fullName evidence="1">Uncharacterized protein</fullName>
    </submittedName>
</protein>
<proteinExistence type="predicted"/>
<gene>
    <name evidence="1" type="ORF">BECKFW1821A_GA0114235_11982</name>
</gene>
<name>A0A450TE75_9GAMM</name>
<dbReference type="AlphaFoldDB" id="A0A450TE75"/>
<organism evidence="1">
    <name type="scientific">Candidatus Kentrum sp. FW</name>
    <dbReference type="NCBI Taxonomy" id="2126338"/>
    <lineage>
        <taxon>Bacteria</taxon>
        <taxon>Pseudomonadati</taxon>
        <taxon>Pseudomonadota</taxon>
        <taxon>Gammaproteobacteria</taxon>
        <taxon>Candidatus Kentrum</taxon>
    </lineage>
</organism>
<evidence type="ECO:0000313" key="1">
    <source>
        <dbReference type="EMBL" id="VFJ65304.1"/>
    </source>
</evidence>
<reference evidence="1" key="1">
    <citation type="submission" date="2019-02" db="EMBL/GenBank/DDBJ databases">
        <authorList>
            <person name="Gruber-Vodicka R. H."/>
            <person name="Seah K. B. B."/>
        </authorList>
    </citation>
    <scope>NUCLEOTIDE SEQUENCE</scope>
    <source>
        <strain evidence="1">BECK_BZ15</strain>
    </source>
</reference>
<sequence>MTLPEQNMQTLPDKVPILHPNRIAELGNFVDSLRLSDDSS</sequence>
<accession>A0A450TE75</accession>
<dbReference type="EMBL" id="CAADEW010000198">
    <property type="protein sequence ID" value="VFJ65304.1"/>
    <property type="molecule type" value="Genomic_DNA"/>
</dbReference>